<dbReference type="Pfam" id="PF01712">
    <property type="entry name" value="dNK"/>
    <property type="match status" value="1"/>
</dbReference>
<name>A0A6C0C4Z0_9ZZZZ</name>
<accession>A0A6C0C4Z0</accession>
<dbReference type="EMBL" id="MN739325">
    <property type="protein sequence ID" value="QHS98839.1"/>
    <property type="molecule type" value="Genomic_DNA"/>
</dbReference>
<dbReference type="Gene3D" id="3.40.50.300">
    <property type="entry name" value="P-loop containing nucleotide triphosphate hydrolases"/>
    <property type="match status" value="1"/>
</dbReference>
<dbReference type="InterPro" id="IPR031314">
    <property type="entry name" value="DNK_dom"/>
</dbReference>
<protein>
    <recommendedName>
        <fullName evidence="1">Deoxynucleoside kinase domain-containing protein</fullName>
    </recommendedName>
</protein>
<dbReference type="GO" id="GO:0019136">
    <property type="term" value="F:deoxynucleoside kinase activity"/>
    <property type="evidence" value="ECO:0007669"/>
    <property type="project" value="InterPro"/>
</dbReference>
<dbReference type="GO" id="GO:0005524">
    <property type="term" value="F:ATP binding"/>
    <property type="evidence" value="ECO:0007669"/>
    <property type="project" value="InterPro"/>
</dbReference>
<dbReference type="InterPro" id="IPR027417">
    <property type="entry name" value="P-loop_NTPase"/>
</dbReference>
<dbReference type="PANTHER" id="PTHR10513:SF35">
    <property type="entry name" value="DEOXYADENOSINE KINASE"/>
    <property type="match status" value="1"/>
</dbReference>
<dbReference type="PIRSF" id="PIRSF000705">
    <property type="entry name" value="DNK"/>
    <property type="match status" value="1"/>
</dbReference>
<dbReference type="InterPro" id="IPR002624">
    <property type="entry name" value="DCK/DGK"/>
</dbReference>
<sequence length="239" mass="28746">MTYIFSVEGNIGSGKSTLLKELKNKLTQIQHYDIIYLQEPVNIWESFKDENGKSIIESFYENNKKFAFSFQMMAYISRLNQLKTTLKNNMNKNVIIITERSIHTDKEVFAKMLHDQKNMNKIEYDIYNKWFDQFLEECIIDGIIYVKTSPSKCLERINKRRRKGESMTIEYLNDCHKYHDNWIENNDEIKHLLLNGNETYGSRNYISWTTHIEKFINDKIKKDYTQSFDYQFFLNHPFC</sequence>
<evidence type="ECO:0000259" key="1">
    <source>
        <dbReference type="Pfam" id="PF01712"/>
    </source>
</evidence>
<feature type="domain" description="Deoxynucleoside kinase" evidence="1">
    <location>
        <begin position="5"/>
        <end position="216"/>
    </location>
</feature>
<organism evidence="2">
    <name type="scientific">viral metagenome</name>
    <dbReference type="NCBI Taxonomy" id="1070528"/>
    <lineage>
        <taxon>unclassified sequences</taxon>
        <taxon>metagenomes</taxon>
        <taxon>organismal metagenomes</taxon>
    </lineage>
</organism>
<evidence type="ECO:0000313" key="2">
    <source>
        <dbReference type="EMBL" id="QHS98839.1"/>
    </source>
</evidence>
<proteinExistence type="predicted"/>
<dbReference type="PANTHER" id="PTHR10513">
    <property type="entry name" value="DEOXYNUCLEOSIDE KINASE"/>
    <property type="match status" value="1"/>
</dbReference>
<dbReference type="InterPro" id="IPR050566">
    <property type="entry name" value="Deoxyribonucleoside_kinase"/>
</dbReference>
<dbReference type="AlphaFoldDB" id="A0A6C0C4Z0"/>
<dbReference type="SUPFAM" id="SSF52540">
    <property type="entry name" value="P-loop containing nucleoside triphosphate hydrolases"/>
    <property type="match status" value="1"/>
</dbReference>
<dbReference type="GO" id="GO:0005737">
    <property type="term" value="C:cytoplasm"/>
    <property type="evidence" value="ECO:0007669"/>
    <property type="project" value="TreeGrafter"/>
</dbReference>
<reference evidence="2" key="1">
    <citation type="journal article" date="2020" name="Nature">
        <title>Giant virus diversity and host interactions through global metagenomics.</title>
        <authorList>
            <person name="Schulz F."/>
            <person name="Roux S."/>
            <person name="Paez-Espino D."/>
            <person name="Jungbluth S."/>
            <person name="Walsh D.A."/>
            <person name="Denef V.J."/>
            <person name="McMahon K.D."/>
            <person name="Konstantinidis K.T."/>
            <person name="Eloe-Fadrosh E.A."/>
            <person name="Kyrpides N.C."/>
            <person name="Woyke T."/>
        </authorList>
    </citation>
    <scope>NUCLEOTIDE SEQUENCE</scope>
    <source>
        <strain evidence="2">GVMAG-M-3300020185-18</strain>
    </source>
</reference>
<dbReference type="CDD" id="cd01673">
    <property type="entry name" value="dNK"/>
    <property type="match status" value="1"/>
</dbReference>